<name>A0A5C2SUF7_9APHY</name>
<feature type="compositionally biased region" description="Polar residues" evidence="1">
    <location>
        <begin position="19"/>
        <end position="45"/>
    </location>
</feature>
<dbReference type="Proteomes" id="UP000313359">
    <property type="component" value="Unassembled WGS sequence"/>
</dbReference>
<dbReference type="OrthoDB" id="3022340at2759"/>
<evidence type="ECO:0000313" key="3">
    <source>
        <dbReference type="Proteomes" id="UP000313359"/>
    </source>
</evidence>
<protein>
    <submittedName>
        <fullName evidence="2">Uncharacterized protein</fullName>
    </submittedName>
</protein>
<feature type="region of interest" description="Disordered" evidence="1">
    <location>
        <begin position="1"/>
        <end position="50"/>
    </location>
</feature>
<proteinExistence type="predicted"/>
<keyword evidence="3" id="KW-1185">Reference proteome</keyword>
<evidence type="ECO:0000313" key="2">
    <source>
        <dbReference type="EMBL" id="RPD66709.1"/>
    </source>
</evidence>
<reference evidence="2" key="1">
    <citation type="journal article" date="2018" name="Genome Biol. Evol.">
        <title>Genomics and development of Lentinus tigrinus, a white-rot wood-decaying mushroom with dimorphic fruiting bodies.</title>
        <authorList>
            <person name="Wu B."/>
            <person name="Xu Z."/>
            <person name="Knudson A."/>
            <person name="Carlson A."/>
            <person name="Chen N."/>
            <person name="Kovaka S."/>
            <person name="LaButti K."/>
            <person name="Lipzen A."/>
            <person name="Pennachio C."/>
            <person name="Riley R."/>
            <person name="Schakwitz W."/>
            <person name="Umezawa K."/>
            <person name="Ohm R.A."/>
            <person name="Grigoriev I.V."/>
            <person name="Nagy L.G."/>
            <person name="Gibbons J."/>
            <person name="Hibbett D."/>
        </authorList>
    </citation>
    <scope>NUCLEOTIDE SEQUENCE [LARGE SCALE GENOMIC DNA]</scope>
    <source>
        <strain evidence="2">ALCF2SS1-6</strain>
    </source>
</reference>
<gene>
    <name evidence="2" type="ORF">L227DRAFT_1225</name>
</gene>
<dbReference type="AlphaFoldDB" id="A0A5C2SUF7"/>
<accession>A0A5C2SUF7</accession>
<organism evidence="2 3">
    <name type="scientific">Lentinus tigrinus ALCF2SS1-6</name>
    <dbReference type="NCBI Taxonomy" id="1328759"/>
    <lineage>
        <taxon>Eukaryota</taxon>
        <taxon>Fungi</taxon>
        <taxon>Dikarya</taxon>
        <taxon>Basidiomycota</taxon>
        <taxon>Agaricomycotina</taxon>
        <taxon>Agaricomycetes</taxon>
        <taxon>Polyporales</taxon>
        <taxon>Polyporaceae</taxon>
        <taxon>Lentinus</taxon>
    </lineage>
</organism>
<sequence length="132" mass="14344">MQQMAISVKNSMRGPKPLTATTRSNAGTVVTKANSAKSRLSLSESASDDEMALLSDDGEAKDTGIEDHELRTAPLFTREAYKSTGRAKGDGQYGVFGRILSFQCVSYDLPSRQTASPRMIAGRPHRKTRGYT</sequence>
<evidence type="ECO:0000256" key="1">
    <source>
        <dbReference type="SAM" id="MobiDB-lite"/>
    </source>
</evidence>
<feature type="compositionally biased region" description="Polar residues" evidence="1">
    <location>
        <begin position="1"/>
        <end position="10"/>
    </location>
</feature>
<dbReference type="EMBL" id="ML122250">
    <property type="protein sequence ID" value="RPD66709.1"/>
    <property type="molecule type" value="Genomic_DNA"/>
</dbReference>